<dbReference type="Proteomes" id="UP000334990">
    <property type="component" value="Unassembled WGS sequence"/>
</dbReference>
<dbReference type="OrthoDB" id="796761at2"/>
<comment type="caution">
    <text evidence="1">The sequence shown here is derived from an EMBL/GenBank/DDBJ whole genome shotgun (WGS) entry which is preliminary data.</text>
</comment>
<protein>
    <recommendedName>
        <fullName evidence="3">HEXXH motif domain-containing protein</fullName>
    </recommendedName>
</protein>
<dbReference type="InterPro" id="IPR026337">
    <property type="entry name" value="AKG_HExxH"/>
</dbReference>
<keyword evidence="2" id="KW-1185">Reference proteome</keyword>
<evidence type="ECO:0008006" key="3">
    <source>
        <dbReference type="Google" id="ProtNLM"/>
    </source>
</evidence>
<organism evidence="1 2">
    <name type="scientific">Acrocarpospora corrugata</name>
    <dbReference type="NCBI Taxonomy" id="35763"/>
    <lineage>
        <taxon>Bacteria</taxon>
        <taxon>Bacillati</taxon>
        <taxon>Actinomycetota</taxon>
        <taxon>Actinomycetes</taxon>
        <taxon>Streptosporangiales</taxon>
        <taxon>Streptosporangiaceae</taxon>
        <taxon>Acrocarpospora</taxon>
    </lineage>
</organism>
<evidence type="ECO:0000313" key="2">
    <source>
        <dbReference type="Proteomes" id="UP000334990"/>
    </source>
</evidence>
<proteinExistence type="predicted"/>
<dbReference type="NCBIfam" id="TIGR04267">
    <property type="entry name" value="mod_HExxH"/>
    <property type="match status" value="1"/>
</dbReference>
<dbReference type="RefSeq" id="WP_155337541.1">
    <property type="nucleotide sequence ID" value="NZ_BAAABN010000032.1"/>
</dbReference>
<name>A0A5M3VXR5_9ACTN</name>
<dbReference type="EMBL" id="BLAD01000049">
    <property type="protein sequence ID" value="GES01244.1"/>
    <property type="molecule type" value="Genomic_DNA"/>
</dbReference>
<evidence type="ECO:0000313" key="1">
    <source>
        <dbReference type="EMBL" id="GES01244.1"/>
    </source>
</evidence>
<reference evidence="1 2" key="1">
    <citation type="submission" date="2019-10" db="EMBL/GenBank/DDBJ databases">
        <title>Whole genome shotgun sequence of Acrocarpospora corrugata NBRC 13972.</title>
        <authorList>
            <person name="Ichikawa N."/>
            <person name="Kimura A."/>
            <person name="Kitahashi Y."/>
            <person name="Komaki H."/>
            <person name="Oguchi A."/>
        </authorList>
    </citation>
    <scope>NUCLEOTIDE SEQUENCE [LARGE SCALE GENOMIC DNA]</scope>
    <source>
        <strain evidence="1 2">NBRC 13972</strain>
    </source>
</reference>
<accession>A0A5M3VXR5</accession>
<gene>
    <name evidence="1" type="ORF">Acor_33080</name>
</gene>
<sequence length="436" mass="46413">MTELRMHEVSTDVFDELASGGGGPAVITQLAAAQRSKHVLLVRGVMTTARATGHPDAGLARRAFDLLAAIEHSDPASVDRALRHPSVGAWARHTVDALETGRAGANPGQLAAIAATAAIVSGTECDIDVPAPEGVVTLPSLGQAMLPPTVTTATVHSHPAGAEISAAGTVIRIPANPGGDAPGWRGLRTLTTESSGTPIRFTVDDLDPFRMPGSPNLAGRLSAAEFAQWQAVLPPMWELLVEHHTGVADDVAGAISVLTPLAAPAHGLVSATSRETFGCVALSTPPDACWLALTLAHEVAHAKLSALLDIMDLTKPDDGSRYYAPWREDPRPVPGLLQGVYAHLGVTDFWRRQRTVETGPAEVHANAEFARWRAASRMVAGTILDSGRLTEWGDRFVAQMISQLDAWADESVPEDARLLSWERADQHRTRWRARNS</sequence>
<dbReference type="AlphaFoldDB" id="A0A5M3VXR5"/>